<organism evidence="2 3">
    <name type="scientific">Reichenbachiella agariperforans</name>
    <dbReference type="NCBI Taxonomy" id="156994"/>
    <lineage>
        <taxon>Bacteria</taxon>
        <taxon>Pseudomonadati</taxon>
        <taxon>Bacteroidota</taxon>
        <taxon>Cytophagia</taxon>
        <taxon>Cytophagales</taxon>
        <taxon>Reichenbachiellaceae</taxon>
        <taxon>Reichenbachiella</taxon>
    </lineage>
</organism>
<reference evidence="3" key="1">
    <citation type="submission" date="2016-11" db="EMBL/GenBank/DDBJ databases">
        <authorList>
            <person name="Varghese N."/>
            <person name="Submissions S."/>
        </authorList>
    </citation>
    <scope>NUCLEOTIDE SEQUENCE [LARGE SCALE GENOMIC DNA]</scope>
    <source>
        <strain evidence="3">DSM 26134</strain>
    </source>
</reference>
<protein>
    <submittedName>
        <fullName evidence="2">Putative membrane protein</fullName>
    </submittedName>
</protein>
<accession>A0A1M6M283</accession>
<evidence type="ECO:0000256" key="1">
    <source>
        <dbReference type="SAM" id="Phobius"/>
    </source>
</evidence>
<keyword evidence="1" id="KW-1133">Transmembrane helix</keyword>
<keyword evidence="3" id="KW-1185">Reference proteome</keyword>
<feature type="transmembrane region" description="Helical" evidence="1">
    <location>
        <begin position="74"/>
        <end position="96"/>
    </location>
</feature>
<dbReference type="EMBL" id="FRAA01000001">
    <property type="protein sequence ID" value="SHJ77548.1"/>
    <property type="molecule type" value="Genomic_DNA"/>
</dbReference>
<dbReference type="Gene3D" id="3.10.310.50">
    <property type="match status" value="1"/>
</dbReference>
<dbReference type="RefSeq" id="WP_073120301.1">
    <property type="nucleotide sequence ID" value="NZ_FRAA01000001.1"/>
</dbReference>
<gene>
    <name evidence="2" type="ORF">SAMN04488028_1011189</name>
</gene>
<name>A0A1M6M283_REIAG</name>
<evidence type="ECO:0000313" key="3">
    <source>
        <dbReference type="Proteomes" id="UP000184474"/>
    </source>
</evidence>
<sequence>MKKKFTFSEDDKQIVKEAIQSLENESSGEIVIYFARNSDEYNEAAWKLSAILGVAGLVILGTMSWLWLLPENFTILYTSIYLFALMALGFILLTFVPSLRLGFIPDGVIAHRVLTKARDMFLQEEVFTTIDRTGILIYVSELEHQVQVLGDKGINAKIQENDWNEVVGLVVEGIKSNQTAKGLANAVLKCKDLLLANGFIVREDDTNELSDEIRIED</sequence>
<feature type="transmembrane region" description="Helical" evidence="1">
    <location>
        <begin position="44"/>
        <end position="68"/>
    </location>
</feature>
<proteinExistence type="predicted"/>
<dbReference type="AlphaFoldDB" id="A0A1M6M283"/>
<dbReference type="Proteomes" id="UP000184474">
    <property type="component" value="Unassembled WGS sequence"/>
</dbReference>
<evidence type="ECO:0000313" key="2">
    <source>
        <dbReference type="EMBL" id="SHJ77548.1"/>
    </source>
</evidence>
<dbReference type="STRING" id="156994.SAMN04488028_1011189"/>
<keyword evidence="1" id="KW-0472">Membrane</keyword>
<keyword evidence="1" id="KW-0812">Transmembrane</keyword>